<organism evidence="7 8">
    <name type="scientific">Babesia ovis</name>
    <dbReference type="NCBI Taxonomy" id="5869"/>
    <lineage>
        <taxon>Eukaryota</taxon>
        <taxon>Sar</taxon>
        <taxon>Alveolata</taxon>
        <taxon>Apicomplexa</taxon>
        <taxon>Aconoidasida</taxon>
        <taxon>Piroplasmida</taxon>
        <taxon>Babesiidae</taxon>
        <taxon>Babesia</taxon>
    </lineage>
</organism>
<dbReference type="Proteomes" id="UP001057455">
    <property type="component" value="Unassembled WGS sequence"/>
</dbReference>
<dbReference type="InterPro" id="IPR027486">
    <property type="entry name" value="Ribosomal_uS10_dom"/>
</dbReference>
<feature type="region of interest" description="Disordered" evidence="4">
    <location>
        <begin position="231"/>
        <end position="261"/>
    </location>
</feature>
<keyword evidence="5" id="KW-0732">Signal</keyword>
<comment type="caution">
    <text evidence="7">The sequence shown here is derived from an EMBL/GenBank/DDBJ whole genome shotgun (WGS) entry which is preliminary data.</text>
</comment>
<proteinExistence type="inferred from homology"/>
<dbReference type="InterPro" id="IPR001848">
    <property type="entry name" value="Ribosomal_uS10"/>
</dbReference>
<dbReference type="OrthoDB" id="366214at2759"/>
<sequence>MVAVLSLSLAAAVANGMPRHRGTGWNHGSGYWERLSIASSYLGNYTEVYKRQCVGSSFCFIAPATSSGTRHTEFQPNLPPSISQCRDSCSISECPIEEYHLDRCDGPSSQQRRWYLYSAKDLYPKRDIIGHEEITDIDPYEDAYPQAYDEDEEYGDLNNPDISDHYEDPDEDIYEDEQPEQHDITGGQMAPTNLPYKYGPPGRFAQPKFMAGTHKLLKAATNKLRGLFNWRKNGTDMNVQENSNTDESKDQEPQPYHSTKKYTDKDVLDLPYVESRNVNLSFDRWPDNCFIRIRLESNHSFLAKLAADRLIQGIREHTNLRVGNTKAMPKRRKKWCLLSSPHVDKRSKDLFEIEQHVRFLDVFPPVKSEDQTPDGVSDADTREDTTNVDHITPDEADGRFGQIRSVYKKRGNTFNGLLMVPIPSMVSFDYWFEEVHKPVKNKSIDKTFSKCVWVSKYFLHNYEKREKAEIIDELTSPELYPEIPLRWKMHPCDYFGLQLGELRKLHKFVVTRRAEDEARRRYGVPMPEYMDIGEVRFVPNEEDRRHGYISSDDEDDEVEIVKQLAELEKEEKETKRRR</sequence>
<dbReference type="GO" id="GO:0005840">
    <property type="term" value="C:ribosome"/>
    <property type="evidence" value="ECO:0007669"/>
    <property type="project" value="UniProtKB-KW"/>
</dbReference>
<evidence type="ECO:0000256" key="4">
    <source>
        <dbReference type="SAM" id="MobiDB-lite"/>
    </source>
</evidence>
<feature type="region of interest" description="Disordered" evidence="4">
    <location>
        <begin position="368"/>
        <end position="394"/>
    </location>
</feature>
<dbReference type="Pfam" id="PF00338">
    <property type="entry name" value="Ribosomal_S10"/>
    <property type="match status" value="1"/>
</dbReference>
<feature type="chain" id="PRO_5040738385" evidence="5">
    <location>
        <begin position="17"/>
        <end position="578"/>
    </location>
</feature>
<keyword evidence="3" id="KW-0687">Ribonucleoprotein</keyword>
<comment type="similarity">
    <text evidence="1">Belongs to the universal ribosomal protein uS10 family.</text>
</comment>
<dbReference type="PANTHER" id="PTHR11700">
    <property type="entry name" value="30S RIBOSOMAL PROTEIN S10 FAMILY MEMBER"/>
    <property type="match status" value="1"/>
</dbReference>
<dbReference type="InterPro" id="IPR036838">
    <property type="entry name" value="Ribosomal_uS10_dom_sf"/>
</dbReference>
<feature type="region of interest" description="Disordered" evidence="4">
    <location>
        <begin position="151"/>
        <end position="172"/>
    </location>
</feature>
<feature type="domain" description="Small ribosomal subunit protein uS10" evidence="6">
    <location>
        <begin position="292"/>
        <end position="392"/>
    </location>
</feature>
<protein>
    <submittedName>
        <fullName evidence="7">30S ribosomal protein S10</fullName>
    </submittedName>
</protein>
<accession>A0A9W5WUS1</accession>
<evidence type="ECO:0000256" key="3">
    <source>
        <dbReference type="ARBA" id="ARBA00023274"/>
    </source>
</evidence>
<feature type="compositionally biased region" description="Polar residues" evidence="4">
    <location>
        <begin position="235"/>
        <end position="245"/>
    </location>
</feature>
<dbReference type="GO" id="GO:1990904">
    <property type="term" value="C:ribonucleoprotein complex"/>
    <property type="evidence" value="ECO:0007669"/>
    <property type="project" value="UniProtKB-KW"/>
</dbReference>
<evidence type="ECO:0000256" key="5">
    <source>
        <dbReference type="SAM" id="SignalP"/>
    </source>
</evidence>
<evidence type="ECO:0000256" key="2">
    <source>
        <dbReference type="ARBA" id="ARBA00022980"/>
    </source>
</evidence>
<dbReference type="EMBL" id="BLIY01000006">
    <property type="protein sequence ID" value="GFE53532.1"/>
    <property type="molecule type" value="Genomic_DNA"/>
</dbReference>
<feature type="compositionally biased region" description="Basic and acidic residues" evidence="4">
    <location>
        <begin position="379"/>
        <end position="394"/>
    </location>
</feature>
<evidence type="ECO:0000256" key="1">
    <source>
        <dbReference type="ARBA" id="ARBA00007102"/>
    </source>
</evidence>
<evidence type="ECO:0000313" key="7">
    <source>
        <dbReference type="EMBL" id="GFE53532.1"/>
    </source>
</evidence>
<evidence type="ECO:0000259" key="6">
    <source>
        <dbReference type="SMART" id="SM01403"/>
    </source>
</evidence>
<feature type="signal peptide" evidence="5">
    <location>
        <begin position="1"/>
        <end position="16"/>
    </location>
</feature>
<keyword evidence="2 7" id="KW-0689">Ribosomal protein</keyword>
<gene>
    <name evidence="7" type="ORF">BaOVIS_009360</name>
</gene>
<dbReference type="SUPFAM" id="SSF54999">
    <property type="entry name" value="Ribosomal protein S10"/>
    <property type="match status" value="1"/>
</dbReference>
<name>A0A9W5WUS1_BABOV</name>
<dbReference type="Gene3D" id="3.30.70.600">
    <property type="entry name" value="Ribosomal protein S10 domain"/>
    <property type="match status" value="1"/>
</dbReference>
<reference evidence="7" key="1">
    <citation type="submission" date="2019-12" db="EMBL/GenBank/DDBJ databases">
        <title>Genome sequence of Babesia ovis.</title>
        <authorList>
            <person name="Yamagishi J."/>
            <person name="Sevinc F."/>
            <person name="Xuan X."/>
        </authorList>
    </citation>
    <scope>NUCLEOTIDE SEQUENCE</scope>
    <source>
        <strain evidence="7">Selcuk</strain>
    </source>
</reference>
<keyword evidence="8" id="KW-1185">Reference proteome</keyword>
<evidence type="ECO:0000313" key="8">
    <source>
        <dbReference type="Proteomes" id="UP001057455"/>
    </source>
</evidence>
<dbReference type="GO" id="GO:0003735">
    <property type="term" value="F:structural constituent of ribosome"/>
    <property type="evidence" value="ECO:0007669"/>
    <property type="project" value="InterPro"/>
</dbReference>
<dbReference type="GO" id="GO:0006412">
    <property type="term" value="P:translation"/>
    <property type="evidence" value="ECO:0007669"/>
    <property type="project" value="InterPro"/>
</dbReference>
<dbReference type="AlphaFoldDB" id="A0A9W5WUS1"/>
<dbReference type="SMART" id="SM01403">
    <property type="entry name" value="Ribosomal_S10"/>
    <property type="match status" value="1"/>
</dbReference>